<organism evidence="2 3">
    <name type="scientific">Neolewinella aurantiaca</name>
    <dbReference type="NCBI Taxonomy" id="2602767"/>
    <lineage>
        <taxon>Bacteria</taxon>
        <taxon>Pseudomonadati</taxon>
        <taxon>Bacteroidota</taxon>
        <taxon>Saprospiria</taxon>
        <taxon>Saprospirales</taxon>
        <taxon>Lewinellaceae</taxon>
        <taxon>Neolewinella</taxon>
    </lineage>
</organism>
<evidence type="ECO:0000313" key="2">
    <source>
        <dbReference type="EMBL" id="TXF84724.1"/>
    </source>
</evidence>
<dbReference type="InterPro" id="IPR002686">
    <property type="entry name" value="Transposase_17"/>
</dbReference>
<dbReference type="AlphaFoldDB" id="A0A5C7F4N0"/>
<dbReference type="EMBL" id="VOXD01000051">
    <property type="protein sequence ID" value="TXF84724.1"/>
    <property type="molecule type" value="Genomic_DNA"/>
</dbReference>
<sequence length="229" mass="27065">MTNNLRTYYKHNIPHLTPIGGTFFITFRTKDSVSVKVMRRLRFDYVKEIKRIKLSRLSVSQTNLAIQKARYSYFRKYDKILDTSTKQCYPLANPEIAKIVTNKLHELDGQLYNLISYCIMPNHVHLLISLANQVVDKHNCFIPNEELSLSYRPLHEIMRRIKGATSRFINLHLGLTGQSFWQKDSYDHFVRDGKSLENIWWYIVNNPVKAGLAEEIDEFPHTYWREVLQ</sequence>
<dbReference type="PANTHER" id="PTHR36966:SF1">
    <property type="entry name" value="REP-ASSOCIATED TYROSINE TRANSPOSASE"/>
    <property type="match status" value="1"/>
</dbReference>
<dbReference type="PANTHER" id="PTHR36966">
    <property type="entry name" value="REP-ASSOCIATED TYROSINE TRANSPOSASE"/>
    <property type="match status" value="1"/>
</dbReference>
<dbReference type="GO" id="GO:0004803">
    <property type="term" value="F:transposase activity"/>
    <property type="evidence" value="ECO:0007669"/>
    <property type="project" value="InterPro"/>
</dbReference>
<dbReference type="OrthoDB" id="9794403at2"/>
<protein>
    <recommendedName>
        <fullName evidence="1">Transposase IS200-like domain-containing protein</fullName>
    </recommendedName>
</protein>
<proteinExistence type="predicted"/>
<dbReference type="SMART" id="SM01321">
    <property type="entry name" value="Y1_Tnp"/>
    <property type="match status" value="1"/>
</dbReference>
<evidence type="ECO:0000259" key="1">
    <source>
        <dbReference type="SMART" id="SM01321"/>
    </source>
</evidence>
<dbReference type="Gene3D" id="3.30.70.1290">
    <property type="entry name" value="Transposase IS200-like"/>
    <property type="match status" value="1"/>
</dbReference>
<gene>
    <name evidence="2" type="ORF">FUA23_21005</name>
</gene>
<feature type="domain" description="Transposase IS200-like" evidence="1">
    <location>
        <begin position="18"/>
        <end position="206"/>
    </location>
</feature>
<dbReference type="RefSeq" id="WP_147932747.1">
    <property type="nucleotide sequence ID" value="NZ_VOXD01000051.1"/>
</dbReference>
<reference evidence="2 3" key="1">
    <citation type="submission" date="2019-08" db="EMBL/GenBank/DDBJ databases">
        <title>Lewinella sp. strain SSH13 Genome sequencing and assembly.</title>
        <authorList>
            <person name="Kim I."/>
        </authorList>
    </citation>
    <scope>NUCLEOTIDE SEQUENCE [LARGE SCALE GENOMIC DNA]</scope>
    <source>
        <strain evidence="2 3">SSH13</strain>
    </source>
</reference>
<dbReference type="SUPFAM" id="SSF143422">
    <property type="entry name" value="Transposase IS200-like"/>
    <property type="match status" value="1"/>
</dbReference>
<dbReference type="GO" id="GO:0043565">
    <property type="term" value="F:sequence-specific DNA binding"/>
    <property type="evidence" value="ECO:0007669"/>
    <property type="project" value="TreeGrafter"/>
</dbReference>
<evidence type="ECO:0000313" key="3">
    <source>
        <dbReference type="Proteomes" id="UP000321907"/>
    </source>
</evidence>
<keyword evidence="3" id="KW-1185">Reference proteome</keyword>
<dbReference type="GO" id="GO:0006313">
    <property type="term" value="P:DNA transposition"/>
    <property type="evidence" value="ECO:0007669"/>
    <property type="project" value="InterPro"/>
</dbReference>
<comment type="caution">
    <text evidence="2">The sequence shown here is derived from an EMBL/GenBank/DDBJ whole genome shotgun (WGS) entry which is preliminary data.</text>
</comment>
<name>A0A5C7F4N0_9BACT</name>
<dbReference type="InterPro" id="IPR036515">
    <property type="entry name" value="Transposase_17_sf"/>
</dbReference>
<dbReference type="InterPro" id="IPR052715">
    <property type="entry name" value="RAYT_transposase"/>
</dbReference>
<dbReference type="Proteomes" id="UP000321907">
    <property type="component" value="Unassembled WGS sequence"/>
</dbReference>
<accession>A0A5C7F4N0</accession>